<sequence>MLRRLLFSVAALGVLAGCSADAGAQVSDVGGAPRPVAGAVSTMAAPPPTLVPPPAVPLTQPPPTTTRPSTKTVTATPSTITPPPPAPKPQPNISLVVTKRAPMGDPACFQGCVSAQVVMRDFLPNTRHTVTCHVTVHAPISESMDLTTDANGGYRGELGCVVVGATTFDMWATTGEFESNHIRS</sequence>
<feature type="compositionally biased region" description="Low complexity" evidence="1">
    <location>
        <begin position="66"/>
        <end position="79"/>
    </location>
</feature>
<organism evidence="3 4">
    <name type="scientific">Herbihabitans rhizosphaerae</name>
    <dbReference type="NCBI Taxonomy" id="1872711"/>
    <lineage>
        <taxon>Bacteria</taxon>
        <taxon>Bacillati</taxon>
        <taxon>Actinomycetota</taxon>
        <taxon>Actinomycetes</taxon>
        <taxon>Pseudonocardiales</taxon>
        <taxon>Pseudonocardiaceae</taxon>
        <taxon>Herbihabitans</taxon>
    </lineage>
</organism>
<proteinExistence type="predicted"/>
<evidence type="ECO:0008006" key="5">
    <source>
        <dbReference type="Google" id="ProtNLM"/>
    </source>
</evidence>
<feature type="signal peptide" evidence="2">
    <location>
        <begin position="1"/>
        <end position="24"/>
    </location>
</feature>
<feature type="chain" id="PRO_5039120940" description="Subtilisin inhibitor-like" evidence="2">
    <location>
        <begin position="25"/>
        <end position="184"/>
    </location>
</feature>
<feature type="compositionally biased region" description="Pro residues" evidence="1">
    <location>
        <begin position="80"/>
        <end position="90"/>
    </location>
</feature>
<dbReference type="Proteomes" id="UP000294257">
    <property type="component" value="Unassembled WGS sequence"/>
</dbReference>
<feature type="region of interest" description="Disordered" evidence="1">
    <location>
        <begin position="50"/>
        <end position="91"/>
    </location>
</feature>
<name>A0A4Q7KHP5_9PSEU</name>
<comment type="caution">
    <text evidence="3">The sequence shown here is derived from an EMBL/GenBank/DDBJ whole genome shotgun (WGS) entry which is preliminary data.</text>
</comment>
<feature type="compositionally biased region" description="Pro residues" evidence="1">
    <location>
        <begin position="50"/>
        <end position="65"/>
    </location>
</feature>
<dbReference type="EMBL" id="SGWQ01000009">
    <property type="protein sequence ID" value="RZS34440.1"/>
    <property type="molecule type" value="Genomic_DNA"/>
</dbReference>
<gene>
    <name evidence="3" type="ORF">EV193_109231</name>
</gene>
<evidence type="ECO:0000256" key="2">
    <source>
        <dbReference type="SAM" id="SignalP"/>
    </source>
</evidence>
<accession>A0A4Q7KHP5</accession>
<evidence type="ECO:0000313" key="4">
    <source>
        <dbReference type="Proteomes" id="UP000294257"/>
    </source>
</evidence>
<evidence type="ECO:0000256" key="1">
    <source>
        <dbReference type="SAM" id="MobiDB-lite"/>
    </source>
</evidence>
<reference evidence="3 4" key="1">
    <citation type="submission" date="2019-02" db="EMBL/GenBank/DDBJ databases">
        <title>Genomic Encyclopedia of Type Strains, Phase IV (KMG-IV): sequencing the most valuable type-strain genomes for metagenomic binning, comparative biology and taxonomic classification.</title>
        <authorList>
            <person name="Goeker M."/>
        </authorList>
    </citation>
    <scope>NUCLEOTIDE SEQUENCE [LARGE SCALE GENOMIC DNA]</scope>
    <source>
        <strain evidence="3 4">DSM 101727</strain>
    </source>
</reference>
<evidence type="ECO:0000313" key="3">
    <source>
        <dbReference type="EMBL" id="RZS34440.1"/>
    </source>
</evidence>
<keyword evidence="4" id="KW-1185">Reference proteome</keyword>
<dbReference type="PROSITE" id="PS51257">
    <property type="entry name" value="PROKAR_LIPOPROTEIN"/>
    <property type="match status" value="1"/>
</dbReference>
<protein>
    <recommendedName>
        <fullName evidence="5">Subtilisin inhibitor-like</fullName>
    </recommendedName>
</protein>
<keyword evidence="2" id="KW-0732">Signal</keyword>
<dbReference type="AlphaFoldDB" id="A0A4Q7KHP5"/>